<reference evidence="10 11" key="1">
    <citation type="submission" date="2017-05" db="EMBL/GenBank/DDBJ databases">
        <title>Genome of Chryseobacterium haifense.</title>
        <authorList>
            <person name="Newman J.D."/>
        </authorList>
    </citation>
    <scope>NUCLEOTIDE SEQUENCE [LARGE SCALE GENOMIC DNA]</scope>
    <source>
        <strain evidence="10 11">DSM 19056</strain>
    </source>
</reference>
<dbReference type="InterPro" id="IPR011990">
    <property type="entry name" value="TPR-like_helical_dom_sf"/>
</dbReference>
<keyword evidence="3 7" id="KW-0732">Signal</keyword>
<evidence type="ECO:0000256" key="5">
    <source>
        <dbReference type="ARBA" id="ARBA00023237"/>
    </source>
</evidence>
<proteinExistence type="inferred from homology"/>
<dbReference type="AlphaFoldDB" id="A0A246BAF1"/>
<comment type="caution">
    <text evidence="10">The sequence shown here is derived from an EMBL/GenBank/DDBJ whole genome shotgun (WGS) entry which is preliminary data.</text>
</comment>
<evidence type="ECO:0000259" key="8">
    <source>
        <dbReference type="Pfam" id="PF07980"/>
    </source>
</evidence>
<dbReference type="InterPro" id="IPR033985">
    <property type="entry name" value="SusD-like_N"/>
</dbReference>
<evidence type="ECO:0000256" key="2">
    <source>
        <dbReference type="ARBA" id="ARBA00006275"/>
    </source>
</evidence>
<dbReference type="Pfam" id="PF07980">
    <property type="entry name" value="SusD_RagB"/>
    <property type="match status" value="1"/>
</dbReference>
<keyword evidence="4" id="KW-0472">Membrane</keyword>
<dbReference type="GO" id="GO:0009279">
    <property type="term" value="C:cell outer membrane"/>
    <property type="evidence" value="ECO:0007669"/>
    <property type="project" value="UniProtKB-SubCell"/>
</dbReference>
<evidence type="ECO:0000256" key="6">
    <source>
        <dbReference type="SAM" id="Coils"/>
    </source>
</evidence>
<comment type="similarity">
    <text evidence="2">Belongs to the SusD family.</text>
</comment>
<evidence type="ECO:0000313" key="10">
    <source>
        <dbReference type="EMBL" id="OWK98625.1"/>
    </source>
</evidence>
<dbReference type="Gene3D" id="1.25.40.390">
    <property type="match status" value="1"/>
</dbReference>
<feature type="domain" description="RagB/SusD" evidence="8">
    <location>
        <begin position="349"/>
        <end position="501"/>
    </location>
</feature>
<evidence type="ECO:0000256" key="7">
    <source>
        <dbReference type="SAM" id="SignalP"/>
    </source>
</evidence>
<dbReference type="Proteomes" id="UP000197587">
    <property type="component" value="Unassembled WGS sequence"/>
</dbReference>
<feature type="coiled-coil region" evidence="6">
    <location>
        <begin position="384"/>
        <end position="411"/>
    </location>
</feature>
<dbReference type="EMBL" id="JASZ02000007">
    <property type="protein sequence ID" value="OWK98625.1"/>
    <property type="molecule type" value="Genomic_DNA"/>
</dbReference>
<sequence length="503" mass="56153">MKFFNKSSIFVAAAFVLLATTVSCEREYLTTDPTDSVSSSTVYSSVANMTTAINGMHRNMHRRQNSSQGQNGATHILIYMDVMGEDLIFPATGPGWFVSTIRWLDNANANSGNLFYPYDFFYEQIRMANDLINYGPAAAGDATERERVMGEAYAFRAYSYFMLNQIYAKRYVPGSTNTQLGVPLRLDDSMDPIPRASLEANYTQIKADLQQAIVLLNGKARSNKSHFNVNVVKGLMARVALTTGDYANAATYANEARQGFALMNNATYKAGFNNYAVGEWMWGYKPIAATSDYFGNFHAYMSRNYNSSQIRQAPKVVNKLLFNSFPATDVRTQVIDPTGAHTSLNLPSTYLKVAYTSQKFLSVNAEGAIDANTSLGDIPFMRSAEMYLIEAEALARNNQEAQSKVVFTQLEQNRNPAYVTSTKTGQAYIDEILTSRRLELWGEGFRFLDLKRLNLPLDRTNTNYAPVVVNNLLTVPAADKLWTWLIPQAEIDASKGLVEQNEL</sequence>
<evidence type="ECO:0000256" key="3">
    <source>
        <dbReference type="ARBA" id="ARBA00022729"/>
    </source>
</evidence>
<comment type="subcellular location">
    <subcellularLocation>
        <location evidence="1">Cell outer membrane</location>
    </subcellularLocation>
</comment>
<organism evidence="10 11">
    <name type="scientific">Kaistella haifensis DSM 19056</name>
    <dbReference type="NCBI Taxonomy" id="1450526"/>
    <lineage>
        <taxon>Bacteria</taxon>
        <taxon>Pseudomonadati</taxon>
        <taxon>Bacteroidota</taxon>
        <taxon>Flavobacteriia</taxon>
        <taxon>Flavobacteriales</taxon>
        <taxon>Weeksellaceae</taxon>
        <taxon>Chryseobacterium group</taxon>
        <taxon>Kaistella</taxon>
    </lineage>
</organism>
<feature type="chain" id="PRO_5011258688" evidence="7">
    <location>
        <begin position="26"/>
        <end position="503"/>
    </location>
</feature>
<feature type="domain" description="SusD-like N-terminal" evidence="9">
    <location>
        <begin position="112"/>
        <end position="241"/>
    </location>
</feature>
<dbReference type="SUPFAM" id="SSF48452">
    <property type="entry name" value="TPR-like"/>
    <property type="match status" value="1"/>
</dbReference>
<keyword evidence="11" id="KW-1185">Reference proteome</keyword>
<evidence type="ECO:0000256" key="4">
    <source>
        <dbReference type="ARBA" id="ARBA00023136"/>
    </source>
</evidence>
<evidence type="ECO:0000256" key="1">
    <source>
        <dbReference type="ARBA" id="ARBA00004442"/>
    </source>
</evidence>
<name>A0A246BAF1_9FLAO</name>
<feature type="signal peptide" evidence="7">
    <location>
        <begin position="1"/>
        <end position="25"/>
    </location>
</feature>
<keyword evidence="6" id="KW-0175">Coiled coil</keyword>
<protein>
    <submittedName>
        <fullName evidence="10">RagB/SusD family nutrient uptake outer membrane protein</fullName>
    </submittedName>
</protein>
<accession>A0A246BAF1</accession>
<evidence type="ECO:0000259" key="9">
    <source>
        <dbReference type="Pfam" id="PF14322"/>
    </source>
</evidence>
<evidence type="ECO:0000313" key="11">
    <source>
        <dbReference type="Proteomes" id="UP000197587"/>
    </source>
</evidence>
<dbReference type="InterPro" id="IPR012944">
    <property type="entry name" value="SusD_RagB_dom"/>
</dbReference>
<dbReference type="Pfam" id="PF14322">
    <property type="entry name" value="SusD-like_3"/>
    <property type="match status" value="1"/>
</dbReference>
<gene>
    <name evidence="10" type="ORF">AP75_04885</name>
</gene>
<keyword evidence="5" id="KW-0998">Cell outer membrane</keyword>
<dbReference type="PROSITE" id="PS51257">
    <property type="entry name" value="PROKAR_LIPOPROTEIN"/>
    <property type="match status" value="1"/>
</dbReference>